<keyword evidence="4" id="KW-1185">Reference proteome</keyword>
<dbReference type="EMBL" id="JALNTZ010000003">
    <property type="protein sequence ID" value="KAJ3657302.1"/>
    <property type="molecule type" value="Genomic_DNA"/>
</dbReference>
<protein>
    <submittedName>
        <fullName evidence="3">Uncharacterized protein</fullName>
    </submittedName>
</protein>
<organism evidence="3 4">
    <name type="scientific">Zophobas morio</name>
    <dbReference type="NCBI Taxonomy" id="2755281"/>
    <lineage>
        <taxon>Eukaryota</taxon>
        <taxon>Metazoa</taxon>
        <taxon>Ecdysozoa</taxon>
        <taxon>Arthropoda</taxon>
        <taxon>Hexapoda</taxon>
        <taxon>Insecta</taxon>
        <taxon>Pterygota</taxon>
        <taxon>Neoptera</taxon>
        <taxon>Endopterygota</taxon>
        <taxon>Coleoptera</taxon>
        <taxon>Polyphaga</taxon>
        <taxon>Cucujiformia</taxon>
        <taxon>Tenebrionidae</taxon>
        <taxon>Zophobas</taxon>
    </lineage>
</organism>
<feature type="chain" id="PRO_5041422325" evidence="2">
    <location>
        <begin position="18"/>
        <end position="315"/>
    </location>
</feature>
<feature type="compositionally biased region" description="Basic and acidic residues" evidence="1">
    <location>
        <begin position="57"/>
        <end position="68"/>
    </location>
</feature>
<dbReference type="AlphaFoldDB" id="A0AA38IIE3"/>
<name>A0AA38IIE3_9CUCU</name>
<feature type="region of interest" description="Disordered" evidence="1">
    <location>
        <begin position="96"/>
        <end position="146"/>
    </location>
</feature>
<gene>
    <name evidence="3" type="ORF">Zmor_009118</name>
</gene>
<keyword evidence="2" id="KW-0732">Signal</keyword>
<sequence length="315" mass="36605">MLRSLLVALAVFSSVGTDPIIIRSGVSSHKDAGRHEDANVFDLNSAKGISNFEGEEGFNKDSEGKHVQAQDSGRYNEANAQKNLHSNEKNFADDKYHQSEGGELSDYNKKSASKKGHHKSGFSKSFHKDETGSSSSYYDDSDDEGKEVVHNNKKNLYGDSGAHSQRGADLDDRRYAQDQGRQGYYHNAGNYDRDAANNRGYNSRRYHDAHENEGRRNAADRYGEEGRYGHEKYLKGGPHYYEPDPYHGPTKKITIYEDPRYDGHEKYPSSYDNDYIQLELKRPPRDYDYRDYRDYRDYKDYKYYDRRPTYDYYYY</sequence>
<feature type="compositionally biased region" description="Basic residues" evidence="1">
    <location>
        <begin position="111"/>
        <end position="121"/>
    </location>
</feature>
<dbReference type="Pfam" id="PF16009">
    <property type="entry name" value="DUF4779"/>
    <property type="match status" value="1"/>
</dbReference>
<feature type="region of interest" description="Disordered" evidence="1">
    <location>
        <begin position="182"/>
        <end position="222"/>
    </location>
</feature>
<feature type="region of interest" description="Disordered" evidence="1">
    <location>
        <begin position="52"/>
        <end position="71"/>
    </location>
</feature>
<evidence type="ECO:0000313" key="3">
    <source>
        <dbReference type="EMBL" id="KAJ3657302.1"/>
    </source>
</evidence>
<reference evidence="3" key="1">
    <citation type="journal article" date="2023" name="G3 (Bethesda)">
        <title>Whole genome assemblies of Zophobas morio and Tenebrio molitor.</title>
        <authorList>
            <person name="Kaur S."/>
            <person name="Stinson S.A."/>
            <person name="diCenzo G.C."/>
        </authorList>
    </citation>
    <scope>NUCLEOTIDE SEQUENCE</scope>
    <source>
        <strain evidence="3">QUZm001</strain>
    </source>
</reference>
<feature type="signal peptide" evidence="2">
    <location>
        <begin position="1"/>
        <end position="17"/>
    </location>
</feature>
<dbReference type="Proteomes" id="UP001168821">
    <property type="component" value="Unassembled WGS sequence"/>
</dbReference>
<feature type="compositionally biased region" description="Basic and acidic residues" evidence="1">
    <location>
        <begin position="205"/>
        <end position="222"/>
    </location>
</feature>
<dbReference type="InterPro" id="IPR031959">
    <property type="entry name" value="DUF4779"/>
</dbReference>
<evidence type="ECO:0000256" key="2">
    <source>
        <dbReference type="SAM" id="SignalP"/>
    </source>
</evidence>
<comment type="caution">
    <text evidence="3">The sequence shown here is derived from an EMBL/GenBank/DDBJ whole genome shotgun (WGS) entry which is preliminary data.</text>
</comment>
<evidence type="ECO:0000313" key="4">
    <source>
        <dbReference type="Proteomes" id="UP001168821"/>
    </source>
</evidence>
<proteinExistence type="predicted"/>
<accession>A0AA38IIE3</accession>
<evidence type="ECO:0000256" key="1">
    <source>
        <dbReference type="SAM" id="MobiDB-lite"/>
    </source>
</evidence>